<reference evidence="2 3" key="1">
    <citation type="submission" date="2020-04" db="EMBL/GenBank/DDBJ databases">
        <authorList>
            <person name="De Canck E."/>
        </authorList>
    </citation>
    <scope>NUCLEOTIDE SEQUENCE [LARGE SCALE GENOMIC DNA]</scope>
    <source>
        <strain evidence="2 3">LMG 27177</strain>
    </source>
</reference>
<feature type="region of interest" description="Disordered" evidence="1">
    <location>
        <begin position="1"/>
        <end position="20"/>
    </location>
</feature>
<evidence type="ECO:0000313" key="3">
    <source>
        <dbReference type="Proteomes" id="UP000494252"/>
    </source>
</evidence>
<name>A0A6J5H527_9BURK</name>
<keyword evidence="3" id="KW-1185">Reference proteome</keyword>
<organism evidence="2 3">
    <name type="scientific">Paraburkholderia fynbosensis</name>
    <dbReference type="NCBI Taxonomy" id="1200993"/>
    <lineage>
        <taxon>Bacteria</taxon>
        <taxon>Pseudomonadati</taxon>
        <taxon>Pseudomonadota</taxon>
        <taxon>Betaproteobacteria</taxon>
        <taxon>Burkholderiales</taxon>
        <taxon>Burkholderiaceae</taxon>
        <taxon>Paraburkholderia</taxon>
    </lineage>
</organism>
<dbReference type="AlphaFoldDB" id="A0A6J5H527"/>
<sequence>MKHASKLARRDRFASSGAHHHAPTAWCCPGIVGTRVAPTSKQGAEAHRATSAALRVREGRTAGPITWMMGKVVRMTSTSESCQRESSVGTLTFGSPPGPYCPSLRSLRIAIHSCDDCPATFASVSHRATNRGLHFFRAAKPPPVQRMRRRCRGARALARRSQNVSFLRQTCATRGRPPSRGLAARPLPAGSP</sequence>
<gene>
    <name evidence="2" type="ORF">LMG27177_07332</name>
</gene>
<proteinExistence type="predicted"/>
<evidence type="ECO:0000313" key="2">
    <source>
        <dbReference type="EMBL" id="CAB3810615.1"/>
    </source>
</evidence>
<dbReference type="Proteomes" id="UP000494252">
    <property type="component" value="Unassembled WGS sequence"/>
</dbReference>
<accession>A0A6J5H527</accession>
<dbReference type="EMBL" id="CADIKI010000039">
    <property type="protein sequence ID" value="CAB3810615.1"/>
    <property type="molecule type" value="Genomic_DNA"/>
</dbReference>
<protein>
    <submittedName>
        <fullName evidence="2">Uncharacterized protein</fullName>
    </submittedName>
</protein>
<feature type="region of interest" description="Disordered" evidence="1">
    <location>
        <begin position="172"/>
        <end position="192"/>
    </location>
</feature>
<evidence type="ECO:0000256" key="1">
    <source>
        <dbReference type="SAM" id="MobiDB-lite"/>
    </source>
</evidence>